<dbReference type="EMBL" id="KX897545">
    <property type="protein sequence ID" value="APP88057.1"/>
    <property type="molecule type" value="Genomic_DNA"/>
</dbReference>
<evidence type="ECO:0000256" key="7">
    <source>
        <dbReference type="ARBA" id="ARBA00047464"/>
    </source>
</evidence>
<dbReference type="SUPFAM" id="SSF51735">
    <property type="entry name" value="NAD(P)-binding Rossmann-fold domains"/>
    <property type="match status" value="1"/>
</dbReference>
<feature type="binding site" evidence="8 11">
    <location>
        <begin position="198"/>
        <end position="203"/>
    </location>
    <ligand>
        <name>NADP(+)</name>
        <dbReference type="ChEBI" id="CHEBI:58349"/>
    </ligand>
</feature>
<dbReference type="Pfam" id="PF00745">
    <property type="entry name" value="GlutR_dimer"/>
    <property type="match status" value="1"/>
</dbReference>
<dbReference type="PROSITE" id="PS00747">
    <property type="entry name" value="GLUTR"/>
    <property type="match status" value="1"/>
</dbReference>
<dbReference type="CDD" id="cd05213">
    <property type="entry name" value="NAD_bind_Glutamyl_tRNA_reduct"/>
    <property type="match status" value="1"/>
</dbReference>
<dbReference type="SUPFAM" id="SSF69742">
    <property type="entry name" value="Glutamyl tRNA-reductase catalytic, N-terminal domain"/>
    <property type="match status" value="1"/>
</dbReference>
<dbReference type="HAMAP" id="MF_00087">
    <property type="entry name" value="Glu_tRNA_reductase"/>
    <property type="match status" value="1"/>
</dbReference>
<feature type="binding site" evidence="8 10">
    <location>
        <position position="120"/>
    </location>
    <ligand>
        <name>substrate</name>
    </ligand>
</feature>
<geneLocation type="plastid" evidence="17"/>
<proteinExistence type="inferred from homology"/>
<gene>
    <name evidence="8 17" type="primary">hemA</name>
    <name evidence="17" type="ORF">PCKR_262</name>
    <name evidence="18" type="ORF">PFK_262</name>
</gene>
<feature type="domain" description="Tetrapyrrole biosynthesis glutamyl-tRNA reductase dimerisation" evidence="14">
    <location>
        <begin position="329"/>
        <end position="429"/>
    </location>
</feature>
<evidence type="ECO:0000256" key="8">
    <source>
        <dbReference type="HAMAP-Rule" id="MF_00087"/>
    </source>
</evidence>
<evidence type="ECO:0000313" key="18">
    <source>
        <dbReference type="EMBL" id="AQX44824.1"/>
    </source>
</evidence>
<dbReference type="Pfam" id="PF01488">
    <property type="entry name" value="Shikimate_DH"/>
    <property type="match status" value="1"/>
</dbReference>
<comment type="miscellaneous">
    <text evidence="8">During catalysis, the active site Cys acts as a nucleophile attacking the alpha-carbonyl group of tRNA-bound glutamate with the formation of a thioester intermediate between enzyme and glutamate, and the concomitant release of tRNA(Glu). The thioester intermediate is finally reduced by direct hydride transfer from NADPH, to form the product GSA.</text>
</comment>
<accession>A0A1L5YBH5</accession>
<evidence type="ECO:0000259" key="15">
    <source>
        <dbReference type="Pfam" id="PF01488"/>
    </source>
</evidence>
<dbReference type="InterPro" id="IPR000343">
    <property type="entry name" value="4pyrrol_synth_GluRdtase"/>
</dbReference>
<dbReference type="InterPro" id="IPR036453">
    <property type="entry name" value="GluRdtase_dimer_dom_sf"/>
</dbReference>
<comment type="subunit">
    <text evidence="8">Homodimer.</text>
</comment>
<evidence type="ECO:0000256" key="4">
    <source>
        <dbReference type="ARBA" id="ARBA00022857"/>
    </source>
</evidence>
<evidence type="ECO:0000256" key="12">
    <source>
        <dbReference type="PIRSR" id="PIRSR000445-4"/>
    </source>
</evidence>
<dbReference type="EC" id="1.2.1.70" evidence="3 8"/>
<feature type="binding site" evidence="8 10">
    <location>
        <begin position="114"/>
        <end position="116"/>
    </location>
    <ligand>
        <name>substrate</name>
    </ligand>
</feature>
<dbReference type="PANTHER" id="PTHR43120:SF1">
    <property type="entry name" value="GLUTAMYL-TRNA REDUCTASE 1, CHLOROPLASTIC"/>
    <property type="match status" value="1"/>
</dbReference>
<sequence>MHITVVGLSHRTTPVEIRERLSISEQIMENSLQTLRSDEQVLEASILSTCNRLEIYTLVRNPEQGVSAIGSFLSRHSGIEVSELYPHLFTYHHGEAVNHLLRVAAGLDSLVLGEGQILAQVKKMYRLAQEHNSVGPILNRLLNQAVSTGKRVRSETSLGTGAVSISSAAVELAQLKIGQSRGYDSLVSLEGEQVAVVGAGRMSRLLLQHLQAKGCTAVVLLNRTLESARTLAKEFPDLPVQCRALEALDYCLSTCSLIFASTAAAAPIIDAARLSGLNRRSCLRLVDIGVPRNIASDVKEVAGVELYDVDDLAEVVARNQESRKQVAAEAEDLLKEESRQFLEWWDGLEAVPTINRLRLHLEGIRIQELEKAFNRMGPECSDRERKVIEALSKGIINKILHSPIKNLRAFQPRQQRREALRTLQALFELDLSADS</sequence>
<comment type="pathway">
    <text evidence="1 8 13">Porphyrin-containing compound metabolism; protoporphyrin-IX biosynthesis; 5-aminolevulinate from L-glutamyl-tRNA(Glu): step 1/2.</text>
</comment>
<dbReference type="UniPathway" id="UPA00251">
    <property type="reaction ID" value="UER00316"/>
</dbReference>
<dbReference type="InterPro" id="IPR036291">
    <property type="entry name" value="NAD(P)-bd_dom_sf"/>
</dbReference>
<evidence type="ECO:0000256" key="10">
    <source>
        <dbReference type="PIRSR" id="PIRSR000445-2"/>
    </source>
</evidence>
<keyword evidence="17" id="KW-0934">Plastid</keyword>
<evidence type="ECO:0000256" key="2">
    <source>
        <dbReference type="ARBA" id="ARBA00005916"/>
    </source>
</evidence>
<dbReference type="FunFam" id="3.40.50.720:FF:000031">
    <property type="entry name" value="Glutamyl-tRNA reductase"/>
    <property type="match status" value="1"/>
</dbReference>
<dbReference type="PIRSF" id="PIRSF000445">
    <property type="entry name" value="4pyrrol_synth_GluRdtase"/>
    <property type="match status" value="1"/>
</dbReference>
<evidence type="ECO:0000256" key="6">
    <source>
        <dbReference type="ARBA" id="ARBA00023244"/>
    </source>
</evidence>
<dbReference type="InterPro" id="IPR006151">
    <property type="entry name" value="Shikm_DH/Glu-tRNA_Rdtase"/>
</dbReference>
<evidence type="ECO:0000256" key="11">
    <source>
        <dbReference type="PIRSR" id="PIRSR000445-3"/>
    </source>
</evidence>
<dbReference type="FunFam" id="3.30.460.30:FF:000001">
    <property type="entry name" value="Glutamyl-tRNA reductase"/>
    <property type="match status" value="1"/>
</dbReference>
<feature type="site" description="Important for activity" evidence="8 12">
    <location>
        <position position="99"/>
    </location>
</feature>
<dbReference type="GO" id="GO:0006782">
    <property type="term" value="P:protoporphyrinogen IX biosynthetic process"/>
    <property type="evidence" value="ECO:0007669"/>
    <property type="project" value="UniProtKB-UniRule"/>
</dbReference>
<dbReference type="InterPro" id="IPR015896">
    <property type="entry name" value="4pyrrol_synth_GluRdtase_dimer"/>
</dbReference>
<evidence type="ECO:0000256" key="9">
    <source>
        <dbReference type="PIRSR" id="PIRSR000445-1"/>
    </source>
</evidence>
<keyword evidence="5 8" id="KW-0560">Oxidoreductase</keyword>
<evidence type="ECO:0000256" key="1">
    <source>
        <dbReference type="ARBA" id="ARBA00005059"/>
    </source>
</evidence>
<dbReference type="EMBL" id="KY124271">
    <property type="protein sequence ID" value="AQX44824.1"/>
    <property type="molecule type" value="Genomic_DNA"/>
</dbReference>
<comment type="function">
    <text evidence="8">Catalyzes the NADPH-dependent reduction of glutamyl-tRNA(Glu) to glutamate 1-semialdehyde (GSA).</text>
</comment>
<evidence type="ECO:0000256" key="5">
    <source>
        <dbReference type="ARBA" id="ARBA00023002"/>
    </source>
</evidence>
<evidence type="ECO:0000259" key="16">
    <source>
        <dbReference type="Pfam" id="PF05201"/>
    </source>
</evidence>
<evidence type="ECO:0000256" key="13">
    <source>
        <dbReference type="RuleBase" id="RU000584"/>
    </source>
</evidence>
<evidence type="ECO:0000256" key="3">
    <source>
        <dbReference type="ARBA" id="ARBA00012970"/>
    </source>
</evidence>
<dbReference type="NCBIfam" id="NF000744">
    <property type="entry name" value="PRK00045.1-3"/>
    <property type="match status" value="1"/>
</dbReference>
<organism evidence="17">
    <name type="scientific">Paulinella micropora</name>
    <dbReference type="NCBI Taxonomy" id="1928728"/>
    <lineage>
        <taxon>Eukaryota</taxon>
        <taxon>Sar</taxon>
        <taxon>Rhizaria</taxon>
        <taxon>Cercozoa</taxon>
        <taxon>Imbricatea</taxon>
        <taxon>Silicofilosea</taxon>
        <taxon>Euglyphida</taxon>
        <taxon>Paulinellidae</taxon>
        <taxon>Paulinella</taxon>
    </lineage>
</organism>
<feature type="binding site" evidence="8 10">
    <location>
        <begin position="49"/>
        <end position="52"/>
    </location>
    <ligand>
        <name>substrate</name>
    </ligand>
</feature>
<dbReference type="SUPFAM" id="SSF69075">
    <property type="entry name" value="Glutamyl tRNA-reductase dimerization domain"/>
    <property type="match status" value="1"/>
</dbReference>
<dbReference type="InterPro" id="IPR015895">
    <property type="entry name" value="4pyrrol_synth_GluRdtase_N"/>
</dbReference>
<comment type="domain">
    <text evidence="8">Possesses an unusual extended V-shaped dimeric structure with each monomer consisting of three distinct domains arranged along a curved 'spinal' alpha-helix. The N-terminal catalytic domain specifically recognizes the glutamate moiety of the substrate. The second domain is the NADPH-binding domain, and the third C-terminal domain is responsible for dimerization.</text>
</comment>
<comment type="similarity">
    <text evidence="2 8 13">Belongs to the glutamyl-tRNA reductase family.</text>
</comment>
<dbReference type="AlphaFoldDB" id="A0A1L5YBH5"/>
<dbReference type="Pfam" id="PF05201">
    <property type="entry name" value="GlutR_N"/>
    <property type="match status" value="1"/>
</dbReference>
<comment type="catalytic activity">
    <reaction evidence="7 8 13">
        <text>(S)-4-amino-5-oxopentanoate + tRNA(Glu) + NADP(+) = L-glutamyl-tRNA(Glu) + NADPH + H(+)</text>
        <dbReference type="Rhea" id="RHEA:12344"/>
        <dbReference type="Rhea" id="RHEA-COMP:9663"/>
        <dbReference type="Rhea" id="RHEA-COMP:9680"/>
        <dbReference type="ChEBI" id="CHEBI:15378"/>
        <dbReference type="ChEBI" id="CHEBI:57501"/>
        <dbReference type="ChEBI" id="CHEBI:57783"/>
        <dbReference type="ChEBI" id="CHEBI:58349"/>
        <dbReference type="ChEBI" id="CHEBI:78442"/>
        <dbReference type="ChEBI" id="CHEBI:78520"/>
        <dbReference type="EC" id="1.2.1.70"/>
    </reaction>
</comment>
<feature type="active site" description="Nucleophile" evidence="8 9">
    <location>
        <position position="50"/>
    </location>
</feature>
<evidence type="ECO:0000259" key="14">
    <source>
        <dbReference type="Pfam" id="PF00745"/>
    </source>
</evidence>
<dbReference type="InterPro" id="IPR018214">
    <property type="entry name" value="GluRdtase_CS"/>
</dbReference>
<feature type="binding site" evidence="8 10">
    <location>
        <position position="109"/>
    </location>
    <ligand>
        <name>substrate</name>
    </ligand>
</feature>
<dbReference type="PANTHER" id="PTHR43120">
    <property type="entry name" value="GLUTAMYL-TRNA REDUCTASE 1, CHLOROPLASTIC"/>
    <property type="match status" value="1"/>
</dbReference>
<dbReference type="GO" id="GO:0008883">
    <property type="term" value="F:glutamyl-tRNA reductase activity"/>
    <property type="evidence" value="ECO:0007669"/>
    <property type="project" value="UniProtKB-UniRule"/>
</dbReference>
<dbReference type="Gene3D" id="3.40.50.720">
    <property type="entry name" value="NAD(P)-binding Rossmann-like Domain"/>
    <property type="match status" value="1"/>
</dbReference>
<protein>
    <recommendedName>
        <fullName evidence="3 8">Glutamyl-tRNA reductase</fullName>
        <shortName evidence="8">GluTR</shortName>
        <ecNumber evidence="3 8">1.2.1.70</ecNumber>
    </recommendedName>
</protein>
<keyword evidence="4 8" id="KW-0521">NADP</keyword>
<feature type="domain" description="Quinate/shikimate 5-dehydrogenase/glutamyl-tRNA reductase" evidence="15">
    <location>
        <begin position="188"/>
        <end position="315"/>
    </location>
</feature>
<reference evidence="17" key="1">
    <citation type="journal article" date="2017" name="Protist">
        <title>Diversity of the Photosynthetic Paulinella Species, with the Description of Paulinella micropora sp. nov. and the Chromatophore Genome Sequence for strain KR01.</title>
        <authorList>
            <person name="Lhee D."/>
            <person name="Yang E.C."/>
            <person name="Kim J.I."/>
            <person name="Nakayama T."/>
            <person name="Zuccarello G."/>
            <person name="Andersen R.A."/>
            <person name="Yoon H.S."/>
        </authorList>
    </citation>
    <scope>NUCLEOTIDE SEQUENCE</scope>
    <source>
        <strain evidence="18">FK01</strain>
        <strain evidence="17">KR01</strain>
    </source>
</reference>
<dbReference type="NCBIfam" id="TIGR01035">
    <property type="entry name" value="hemA"/>
    <property type="match status" value="1"/>
</dbReference>
<dbReference type="InterPro" id="IPR036343">
    <property type="entry name" value="GluRdtase_N_sf"/>
</dbReference>
<dbReference type="GO" id="GO:0050661">
    <property type="term" value="F:NADP binding"/>
    <property type="evidence" value="ECO:0007669"/>
    <property type="project" value="InterPro"/>
</dbReference>
<name>A0A1L5YBH5_9EUKA</name>
<keyword evidence="6 8" id="KW-0627">Porphyrin biosynthesis</keyword>
<feature type="domain" description="Glutamyl-tRNA reductase N-terminal" evidence="16">
    <location>
        <begin position="6"/>
        <end position="156"/>
    </location>
</feature>
<dbReference type="Gene3D" id="3.30.460.30">
    <property type="entry name" value="Glutamyl-tRNA reductase, N-terminal domain"/>
    <property type="match status" value="1"/>
</dbReference>
<evidence type="ECO:0000313" key="17">
    <source>
        <dbReference type="EMBL" id="APP88057.1"/>
    </source>
</evidence>